<evidence type="ECO:0000259" key="1">
    <source>
        <dbReference type="Pfam" id="PF12728"/>
    </source>
</evidence>
<reference evidence="2 3" key="1">
    <citation type="submission" date="2023-07" db="EMBL/GenBank/DDBJ databases">
        <title>Sorghum-associated microbial communities from plants grown in Nebraska, USA.</title>
        <authorList>
            <person name="Schachtman D."/>
        </authorList>
    </citation>
    <scope>NUCLEOTIDE SEQUENCE [LARGE SCALE GENOMIC DNA]</scope>
    <source>
        <strain evidence="2 3">BE57</strain>
    </source>
</reference>
<sequence length="95" mass="11330">MSNILDEILLRLESVEEKLVKAIDIRYNEVGLDKFQFVSTQEAASILSVSVQTLYKYATTKRIRHYKSGNRLYFKIEDLNNFIERQRIDVKPRYR</sequence>
<keyword evidence="3" id="KW-1185">Reference proteome</keyword>
<organism evidence="2 3">
    <name type="scientific">Dyadobacter fermentans</name>
    <dbReference type="NCBI Taxonomy" id="94254"/>
    <lineage>
        <taxon>Bacteria</taxon>
        <taxon>Pseudomonadati</taxon>
        <taxon>Bacteroidota</taxon>
        <taxon>Cytophagia</taxon>
        <taxon>Cytophagales</taxon>
        <taxon>Spirosomataceae</taxon>
        <taxon>Dyadobacter</taxon>
    </lineage>
</organism>
<dbReference type="RefSeq" id="WP_309983490.1">
    <property type="nucleotide sequence ID" value="NZ_JAVDTI010000002.1"/>
</dbReference>
<protein>
    <submittedName>
        <fullName evidence="2">Excisionase family DNA binding protein</fullName>
    </submittedName>
</protein>
<evidence type="ECO:0000313" key="2">
    <source>
        <dbReference type="EMBL" id="MDR6805547.1"/>
    </source>
</evidence>
<dbReference type="Proteomes" id="UP001264980">
    <property type="component" value="Unassembled WGS sequence"/>
</dbReference>
<gene>
    <name evidence="2" type="ORF">J2W84_002593</name>
</gene>
<name>A0ABU1QX22_9BACT</name>
<dbReference type="SUPFAM" id="SSF46955">
    <property type="entry name" value="Putative DNA-binding domain"/>
    <property type="match status" value="1"/>
</dbReference>
<comment type="caution">
    <text evidence="2">The sequence shown here is derived from an EMBL/GenBank/DDBJ whole genome shotgun (WGS) entry which is preliminary data.</text>
</comment>
<feature type="domain" description="Helix-turn-helix" evidence="1">
    <location>
        <begin position="38"/>
        <end position="87"/>
    </location>
</feature>
<dbReference type="InterPro" id="IPR009061">
    <property type="entry name" value="DNA-bd_dom_put_sf"/>
</dbReference>
<dbReference type="Pfam" id="PF12728">
    <property type="entry name" value="HTH_17"/>
    <property type="match status" value="1"/>
</dbReference>
<accession>A0ABU1QX22</accession>
<dbReference type="EMBL" id="JAVDTI010000002">
    <property type="protein sequence ID" value="MDR6805547.1"/>
    <property type="molecule type" value="Genomic_DNA"/>
</dbReference>
<dbReference type="InterPro" id="IPR041657">
    <property type="entry name" value="HTH_17"/>
</dbReference>
<evidence type="ECO:0000313" key="3">
    <source>
        <dbReference type="Proteomes" id="UP001264980"/>
    </source>
</evidence>
<dbReference type="InterPro" id="IPR010093">
    <property type="entry name" value="SinI_DNA-bd"/>
</dbReference>
<proteinExistence type="predicted"/>
<dbReference type="NCBIfam" id="TIGR01764">
    <property type="entry name" value="excise"/>
    <property type="match status" value="1"/>
</dbReference>